<keyword evidence="1 3" id="KW-0238">DNA-binding</keyword>
<dbReference type="Pfam" id="PF00072">
    <property type="entry name" value="Response_reg"/>
    <property type="match status" value="1"/>
</dbReference>
<dbReference type="InterPro" id="IPR001789">
    <property type="entry name" value="Sig_transdc_resp-reg_receiver"/>
</dbReference>
<sequence>MTARILIIEDEAKLASLLADYLHHAGYRTLVAHSGEQGLACVETEADIDVVLLDLMLPGIDGLEVCKRIRQQSMLPVIMLTARVDEVDRLLGLELGADDYICKPFSPREVVARVKALLRRVSANQLPPAATSDRTLALDENRLEARFQGDSVALTVVEFALLRVLAEHPGHIRSRQQLMDRIYSDNRVVSDRTVDSHIKKLRKRLADSFPGTAFIHSIYGAGYRFEITDADDAC</sequence>
<dbReference type="Proteomes" id="UP001562065">
    <property type="component" value="Unassembled WGS sequence"/>
</dbReference>
<keyword evidence="7" id="KW-1185">Reference proteome</keyword>
<organism evidence="6 7">
    <name type="scientific">Isoalcanivorax beigongshangi</name>
    <dbReference type="NCBI Taxonomy" id="3238810"/>
    <lineage>
        <taxon>Bacteria</taxon>
        <taxon>Pseudomonadati</taxon>
        <taxon>Pseudomonadota</taxon>
        <taxon>Gammaproteobacteria</taxon>
        <taxon>Oceanospirillales</taxon>
        <taxon>Alcanivoracaceae</taxon>
        <taxon>Isoalcanivorax</taxon>
    </lineage>
</organism>
<evidence type="ECO:0000313" key="7">
    <source>
        <dbReference type="Proteomes" id="UP001562065"/>
    </source>
</evidence>
<dbReference type="SMART" id="SM00862">
    <property type="entry name" value="Trans_reg_C"/>
    <property type="match status" value="1"/>
</dbReference>
<evidence type="ECO:0000259" key="4">
    <source>
        <dbReference type="PROSITE" id="PS50110"/>
    </source>
</evidence>
<feature type="DNA-binding region" description="OmpR/PhoB-type" evidence="3">
    <location>
        <begin position="127"/>
        <end position="227"/>
    </location>
</feature>
<dbReference type="SUPFAM" id="SSF52172">
    <property type="entry name" value="CheY-like"/>
    <property type="match status" value="1"/>
</dbReference>
<reference evidence="6 7" key="1">
    <citation type="submission" date="2024-07" db="EMBL/GenBank/DDBJ databases">
        <authorList>
            <person name="Ren Q."/>
        </authorList>
    </citation>
    <scope>NUCLEOTIDE SEQUENCE [LARGE SCALE GENOMIC DNA]</scope>
    <source>
        <strain evidence="6 7">REN37</strain>
    </source>
</reference>
<name>A0ABV4AIB6_9GAMM</name>
<evidence type="ECO:0000256" key="3">
    <source>
        <dbReference type="PROSITE-ProRule" id="PRU01091"/>
    </source>
</evidence>
<dbReference type="InterPro" id="IPR001867">
    <property type="entry name" value="OmpR/PhoB-type_DNA-bd"/>
</dbReference>
<dbReference type="PROSITE" id="PS50110">
    <property type="entry name" value="RESPONSE_REGULATORY"/>
    <property type="match status" value="1"/>
</dbReference>
<dbReference type="Pfam" id="PF00486">
    <property type="entry name" value="Trans_reg_C"/>
    <property type="match status" value="1"/>
</dbReference>
<dbReference type="InterPro" id="IPR016032">
    <property type="entry name" value="Sig_transdc_resp-reg_C-effctor"/>
</dbReference>
<dbReference type="CDD" id="cd00383">
    <property type="entry name" value="trans_reg_C"/>
    <property type="match status" value="1"/>
</dbReference>
<feature type="domain" description="OmpR/PhoB-type" evidence="5">
    <location>
        <begin position="127"/>
        <end position="227"/>
    </location>
</feature>
<feature type="modified residue" description="4-aspartylphosphate" evidence="2">
    <location>
        <position position="54"/>
    </location>
</feature>
<comment type="caution">
    <text evidence="6">The sequence shown here is derived from an EMBL/GenBank/DDBJ whole genome shotgun (WGS) entry which is preliminary data.</text>
</comment>
<proteinExistence type="predicted"/>
<dbReference type="RefSeq" id="WP_369455808.1">
    <property type="nucleotide sequence ID" value="NZ_JBGCUO010000001.1"/>
</dbReference>
<dbReference type="PANTHER" id="PTHR48111:SF59">
    <property type="entry name" value="TRANSCRIPTIONAL REGULATORY PROTEIN BAER"/>
    <property type="match status" value="1"/>
</dbReference>
<dbReference type="Gene3D" id="3.40.50.2300">
    <property type="match status" value="1"/>
</dbReference>
<dbReference type="InterPro" id="IPR039420">
    <property type="entry name" value="WalR-like"/>
</dbReference>
<protein>
    <submittedName>
        <fullName evidence="6">Response regulator</fullName>
    </submittedName>
</protein>
<evidence type="ECO:0000256" key="2">
    <source>
        <dbReference type="PROSITE-ProRule" id="PRU00169"/>
    </source>
</evidence>
<evidence type="ECO:0000256" key="1">
    <source>
        <dbReference type="ARBA" id="ARBA00023125"/>
    </source>
</evidence>
<accession>A0ABV4AIB6</accession>
<feature type="domain" description="Response regulatory" evidence="4">
    <location>
        <begin position="4"/>
        <end position="118"/>
    </location>
</feature>
<dbReference type="SMART" id="SM00448">
    <property type="entry name" value="REC"/>
    <property type="match status" value="1"/>
</dbReference>
<dbReference type="PANTHER" id="PTHR48111">
    <property type="entry name" value="REGULATOR OF RPOS"/>
    <property type="match status" value="1"/>
</dbReference>
<dbReference type="InterPro" id="IPR011006">
    <property type="entry name" value="CheY-like_superfamily"/>
</dbReference>
<evidence type="ECO:0000259" key="5">
    <source>
        <dbReference type="PROSITE" id="PS51755"/>
    </source>
</evidence>
<dbReference type="Gene3D" id="6.10.250.690">
    <property type="match status" value="1"/>
</dbReference>
<dbReference type="EMBL" id="JBGCUO010000001">
    <property type="protein sequence ID" value="MEY1662574.1"/>
    <property type="molecule type" value="Genomic_DNA"/>
</dbReference>
<dbReference type="SUPFAM" id="SSF46894">
    <property type="entry name" value="C-terminal effector domain of the bipartite response regulators"/>
    <property type="match status" value="1"/>
</dbReference>
<dbReference type="Gene3D" id="1.10.10.10">
    <property type="entry name" value="Winged helix-like DNA-binding domain superfamily/Winged helix DNA-binding domain"/>
    <property type="match status" value="1"/>
</dbReference>
<dbReference type="InterPro" id="IPR036388">
    <property type="entry name" value="WH-like_DNA-bd_sf"/>
</dbReference>
<evidence type="ECO:0000313" key="6">
    <source>
        <dbReference type="EMBL" id="MEY1662574.1"/>
    </source>
</evidence>
<keyword evidence="2" id="KW-0597">Phosphoprotein</keyword>
<dbReference type="PROSITE" id="PS51755">
    <property type="entry name" value="OMPR_PHOB"/>
    <property type="match status" value="1"/>
</dbReference>
<gene>
    <name evidence="6" type="ORF">AB5I84_10485</name>
</gene>